<dbReference type="GO" id="GO:0035267">
    <property type="term" value="C:NuA4 histone acetyltransferase complex"/>
    <property type="evidence" value="ECO:0007669"/>
    <property type="project" value="InterPro"/>
</dbReference>
<evidence type="ECO:0000256" key="8">
    <source>
        <dbReference type="ARBA" id="ARBA00025264"/>
    </source>
</evidence>
<keyword evidence="12" id="KW-1185">Reference proteome</keyword>
<evidence type="ECO:0000256" key="2">
    <source>
        <dbReference type="ARBA" id="ARBA00006918"/>
    </source>
</evidence>
<comment type="caution">
    <text evidence="11">The sequence shown here is derived from an EMBL/GenBank/DDBJ whole genome shotgun (WGS) entry which is preliminary data.</text>
</comment>
<dbReference type="Gene3D" id="1.10.10.60">
    <property type="entry name" value="Homeodomain-like"/>
    <property type="match status" value="1"/>
</dbReference>
<feature type="domain" description="Myb-like" evidence="10">
    <location>
        <begin position="113"/>
        <end position="167"/>
    </location>
</feature>
<comment type="function">
    <text evidence="8">Component of the SWR1 complex which mediates the ATP-dependent exchange of histone H2A for the H2A variant HZT1 leading to transcriptional regulation of selected genes by chromatin remodeling. Component of the NuA4 histone acetyltransferase complex which is involved in transcriptional activation of selected genes principally by acetylation of nucleosomal histone H4 and H2A. The NuA4 complex is also involved in DNA repair.</text>
</comment>
<dbReference type="PANTHER" id="PTHR12855:SF10">
    <property type="entry name" value="DNA METHYLTRANSFERASE 1-ASSOCIATED PROTEIN 1"/>
    <property type="match status" value="1"/>
</dbReference>
<feature type="compositionally biased region" description="Basic and acidic residues" evidence="9">
    <location>
        <begin position="440"/>
        <end position="450"/>
    </location>
</feature>
<evidence type="ECO:0000259" key="10">
    <source>
        <dbReference type="SMART" id="SM00717"/>
    </source>
</evidence>
<feature type="non-terminal residue" evidence="11">
    <location>
        <position position="462"/>
    </location>
</feature>
<keyword evidence="6" id="KW-0804">Transcription</keyword>
<evidence type="ECO:0000256" key="9">
    <source>
        <dbReference type="SAM" id="MobiDB-lite"/>
    </source>
</evidence>
<evidence type="ECO:0000256" key="7">
    <source>
        <dbReference type="ARBA" id="ARBA00023242"/>
    </source>
</evidence>
<comment type="similarity">
    <text evidence="2">Belongs to the SWC4 family.</text>
</comment>
<keyword evidence="4" id="KW-0156">Chromatin regulator</keyword>
<dbReference type="CDD" id="cd11658">
    <property type="entry name" value="SANT_DMAP1_like"/>
    <property type="match status" value="1"/>
</dbReference>
<protein>
    <recommendedName>
        <fullName evidence="3">SWR1-complex protein 4</fullName>
    </recommendedName>
</protein>
<dbReference type="Proteomes" id="UP000673691">
    <property type="component" value="Unassembled WGS sequence"/>
</dbReference>
<dbReference type="GO" id="GO:0000122">
    <property type="term" value="P:negative regulation of transcription by RNA polymerase II"/>
    <property type="evidence" value="ECO:0007669"/>
    <property type="project" value="TreeGrafter"/>
</dbReference>
<dbReference type="EMBL" id="JAEFCI010005783">
    <property type="protein sequence ID" value="KAG5460097.1"/>
    <property type="molecule type" value="Genomic_DNA"/>
</dbReference>
<name>A0A8H7ZVU9_9FUNG</name>
<organism evidence="11 12">
    <name type="scientific">Olpidium bornovanus</name>
    <dbReference type="NCBI Taxonomy" id="278681"/>
    <lineage>
        <taxon>Eukaryota</taxon>
        <taxon>Fungi</taxon>
        <taxon>Fungi incertae sedis</taxon>
        <taxon>Olpidiomycota</taxon>
        <taxon>Olpidiomycotina</taxon>
        <taxon>Olpidiomycetes</taxon>
        <taxon>Olpidiales</taxon>
        <taxon>Olpidiaceae</taxon>
        <taxon>Olpidium</taxon>
    </lineage>
</organism>
<reference evidence="11 12" key="1">
    <citation type="journal article" name="Sci. Rep.">
        <title>Genome-scale phylogenetic analyses confirm Olpidium as the closest living zoosporic fungus to the non-flagellated, terrestrial fungi.</title>
        <authorList>
            <person name="Chang Y."/>
            <person name="Rochon D."/>
            <person name="Sekimoto S."/>
            <person name="Wang Y."/>
            <person name="Chovatia M."/>
            <person name="Sandor L."/>
            <person name="Salamov A."/>
            <person name="Grigoriev I.V."/>
            <person name="Stajich J.E."/>
            <person name="Spatafora J.W."/>
        </authorList>
    </citation>
    <scope>NUCLEOTIDE SEQUENCE [LARGE SCALE GENOMIC DNA]</scope>
    <source>
        <strain evidence="11">S191</strain>
    </source>
</reference>
<evidence type="ECO:0000256" key="3">
    <source>
        <dbReference type="ARBA" id="ARBA00019132"/>
    </source>
</evidence>
<dbReference type="GO" id="GO:0006281">
    <property type="term" value="P:DNA repair"/>
    <property type="evidence" value="ECO:0007669"/>
    <property type="project" value="InterPro"/>
</dbReference>
<gene>
    <name evidence="11" type="ORF">BJ554DRAFT_7899</name>
</gene>
<accession>A0A8H7ZVU9</accession>
<evidence type="ECO:0000256" key="5">
    <source>
        <dbReference type="ARBA" id="ARBA00023015"/>
    </source>
</evidence>
<dbReference type="PANTHER" id="PTHR12855">
    <property type="entry name" value="DNA METHYLTRANSFERASE 1-ASSOCIATED PROTEIN 1 FAMILY MEMBER"/>
    <property type="match status" value="1"/>
</dbReference>
<evidence type="ECO:0000256" key="6">
    <source>
        <dbReference type="ARBA" id="ARBA00023163"/>
    </source>
</evidence>
<dbReference type="Pfam" id="PF16282">
    <property type="entry name" value="SANT_DAMP1_like"/>
    <property type="match status" value="1"/>
</dbReference>
<dbReference type="InterPro" id="IPR027109">
    <property type="entry name" value="Swc4/Dmap1"/>
</dbReference>
<dbReference type="InterPro" id="IPR001005">
    <property type="entry name" value="SANT/Myb"/>
</dbReference>
<dbReference type="SMART" id="SM00717">
    <property type="entry name" value="SANT"/>
    <property type="match status" value="1"/>
</dbReference>
<evidence type="ECO:0000313" key="11">
    <source>
        <dbReference type="EMBL" id="KAG5460097.1"/>
    </source>
</evidence>
<dbReference type="AlphaFoldDB" id="A0A8H7ZVU9"/>
<feature type="compositionally biased region" description="Low complexity" evidence="9">
    <location>
        <begin position="236"/>
        <end position="250"/>
    </location>
</feature>
<evidence type="ECO:0000256" key="1">
    <source>
        <dbReference type="ARBA" id="ARBA00004123"/>
    </source>
</evidence>
<evidence type="ECO:0000256" key="4">
    <source>
        <dbReference type="ARBA" id="ARBA00022853"/>
    </source>
</evidence>
<feature type="region of interest" description="Disordered" evidence="9">
    <location>
        <begin position="430"/>
        <end position="462"/>
    </location>
</feature>
<dbReference type="GO" id="GO:0003714">
    <property type="term" value="F:transcription corepressor activity"/>
    <property type="evidence" value="ECO:0007669"/>
    <property type="project" value="TreeGrafter"/>
</dbReference>
<comment type="subcellular location">
    <subcellularLocation>
        <location evidence="1">Nucleus</location>
    </subcellularLocation>
</comment>
<dbReference type="GO" id="GO:0006338">
    <property type="term" value="P:chromatin remodeling"/>
    <property type="evidence" value="ECO:0007669"/>
    <property type="project" value="InterPro"/>
</dbReference>
<keyword evidence="5" id="KW-0805">Transcription regulation</keyword>
<dbReference type="FunFam" id="1.10.10.60:FF:000087">
    <property type="entry name" value="DNA methyltransferase 1-associated protein 1"/>
    <property type="match status" value="1"/>
</dbReference>
<feature type="region of interest" description="Disordered" evidence="9">
    <location>
        <begin position="213"/>
        <end position="338"/>
    </location>
</feature>
<dbReference type="OrthoDB" id="2385210at2759"/>
<evidence type="ECO:0000313" key="12">
    <source>
        <dbReference type="Proteomes" id="UP000673691"/>
    </source>
</evidence>
<proteinExistence type="inferred from homology"/>
<dbReference type="InterPro" id="IPR032563">
    <property type="entry name" value="DAMP1_SANT-like"/>
</dbReference>
<sequence length="462" mass="50722">MSDAAAEQVPHDGAENVRAAVETGAREGNGAGATRYELSSGAAVDGVFFSLAASARDDGSVFFHWVKVQEAGEGAGLARKKTSEPDNGHYFAKFNKVVDVPEYTDREYDDLLRDPEWTKEETDLLFSLCRRFDLRFVVIADRFEPPPDRPKRSLEDLKDRYYRRRVDVLFSRAKEQVDEEESIFLELSRLQQHASRYERDRSALLHLLHNPDPNLQETITIPPSAAGRGESPGPAPAAGVTAGLGAAGEAGRNRKRPWQDVDDDQALQTPVKKERRAVGPSTGRGEEFATPFAQSAAPARSSLAGGPPPSLYEGTPESSSTTRPGSVHTPAERRMQHGVTTARTAVAFETLYHDLQQLVETQRLAERLETEIQTWREKTAALGAAGATSGADASSFSTLFPGVGWRRRFSDRLSAAGVRRLPRAFVVPYDRLPDGLPSDKAQESRPKEKPLAPPEMDAFLAD</sequence>
<keyword evidence="7" id="KW-0539">Nucleus</keyword>
<dbReference type="GO" id="GO:0000812">
    <property type="term" value="C:Swr1 complex"/>
    <property type="evidence" value="ECO:0007669"/>
    <property type="project" value="TreeGrafter"/>
</dbReference>